<comment type="caution">
    <text evidence="3">The sequence shown here is derived from an EMBL/GenBank/DDBJ whole genome shotgun (WGS) entry which is preliminary data.</text>
</comment>
<gene>
    <name evidence="3" type="ORF">EVAR_66751_1</name>
</gene>
<evidence type="ECO:0000256" key="2">
    <source>
        <dbReference type="SAM" id="Phobius"/>
    </source>
</evidence>
<name>A0A4C1Z691_EUMVA</name>
<dbReference type="EMBL" id="BGZK01001609">
    <property type="protein sequence ID" value="GBP83200.1"/>
    <property type="molecule type" value="Genomic_DNA"/>
</dbReference>
<evidence type="ECO:0000256" key="1">
    <source>
        <dbReference type="SAM" id="MobiDB-lite"/>
    </source>
</evidence>
<evidence type="ECO:0000313" key="3">
    <source>
        <dbReference type="EMBL" id="GBP83200.1"/>
    </source>
</evidence>
<keyword evidence="2" id="KW-1133">Transmembrane helix</keyword>
<evidence type="ECO:0008006" key="5">
    <source>
        <dbReference type="Google" id="ProtNLM"/>
    </source>
</evidence>
<proteinExistence type="predicted"/>
<organism evidence="3 4">
    <name type="scientific">Eumeta variegata</name>
    <name type="common">Bagworm moth</name>
    <name type="synonym">Eumeta japonica</name>
    <dbReference type="NCBI Taxonomy" id="151549"/>
    <lineage>
        <taxon>Eukaryota</taxon>
        <taxon>Metazoa</taxon>
        <taxon>Ecdysozoa</taxon>
        <taxon>Arthropoda</taxon>
        <taxon>Hexapoda</taxon>
        <taxon>Insecta</taxon>
        <taxon>Pterygota</taxon>
        <taxon>Neoptera</taxon>
        <taxon>Endopterygota</taxon>
        <taxon>Lepidoptera</taxon>
        <taxon>Glossata</taxon>
        <taxon>Ditrysia</taxon>
        <taxon>Tineoidea</taxon>
        <taxon>Psychidae</taxon>
        <taxon>Oiketicinae</taxon>
        <taxon>Eumeta</taxon>
    </lineage>
</organism>
<keyword evidence="4" id="KW-1185">Reference proteome</keyword>
<dbReference type="Proteomes" id="UP000299102">
    <property type="component" value="Unassembled WGS sequence"/>
</dbReference>
<sequence>MNCPERLTISRAIKPPSSPKKGPRVLTKLLMWRWCRGQSASDCVNIDENSGGPLPLHQPSPPLFKYANPSQNYGHLPMITYFLVTLMLVYPLEMM</sequence>
<dbReference type="AlphaFoldDB" id="A0A4C1Z691"/>
<protein>
    <recommendedName>
        <fullName evidence="5">Transmembrane protein</fullName>
    </recommendedName>
</protein>
<feature type="region of interest" description="Disordered" evidence="1">
    <location>
        <begin position="1"/>
        <end position="22"/>
    </location>
</feature>
<keyword evidence="2" id="KW-0812">Transmembrane</keyword>
<reference evidence="3 4" key="1">
    <citation type="journal article" date="2019" name="Commun. Biol.">
        <title>The bagworm genome reveals a unique fibroin gene that provides high tensile strength.</title>
        <authorList>
            <person name="Kono N."/>
            <person name="Nakamura H."/>
            <person name="Ohtoshi R."/>
            <person name="Tomita M."/>
            <person name="Numata K."/>
            <person name="Arakawa K."/>
        </authorList>
    </citation>
    <scope>NUCLEOTIDE SEQUENCE [LARGE SCALE GENOMIC DNA]</scope>
</reference>
<feature type="transmembrane region" description="Helical" evidence="2">
    <location>
        <begin position="73"/>
        <end position="92"/>
    </location>
</feature>
<accession>A0A4C1Z691</accession>
<evidence type="ECO:0000313" key="4">
    <source>
        <dbReference type="Proteomes" id="UP000299102"/>
    </source>
</evidence>
<keyword evidence="2" id="KW-0472">Membrane</keyword>